<protein>
    <submittedName>
        <fullName evidence="7">Permease</fullName>
    </submittedName>
</protein>
<dbReference type="InterPro" id="IPR005495">
    <property type="entry name" value="LptG/LptF_permease"/>
</dbReference>
<keyword evidence="5 6" id="KW-0472">Membrane</keyword>
<keyword evidence="4 6" id="KW-1133">Transmembrane helix</keyword>
<keyword evidence="8" id="KW-1185">Reference proteome</keyword>
<gene>
    <name evidence="7" type="ORF">P618_200888</name>
</gene>
<keyword evidence="3 6" id="KW-0812">Transmembrane</keyword>
<name>W6TDR4_HOLOB</name>
<reference evidence="7 8" key="1">
    <citation type="journal article" date="2014" name="FEMS Microbiol. Lett.">
        <title>Draft genome sequences of three Holospora species (Holospora obtusa, Holospora undulata, and Holospora elegans), endonuclear symbiotic bacteria of the ciliate Paramecium caudatum.</title>
        <authorList>
            <person name="Dohra H."/>
            <person name="Tanaka K."/>
            <person name="Suzuki T."/>
            <person name="Fujishima M."/>
            <person name="Suzuki H."/>
        </authorList>
    </citation>
    <scope>NUCLEOTIDE SEQUENCE [LARGE SCALE GENOMIC DNA]</scope>
    <source>
        <strain evidence="7 8">F1</strain>
    </source>
</reference>
<comment type="subcellular location">
    <subcellularLocation>
        <location evidence="1">Cell membrane</location>
        <topology evidence="1">Multi-pass membrane protein</topology>
    </subcellularLocation>
</comment>
<evidence type="ECO:0000256" key="1">
    <source>
        <dbReference type="ARBA" id="ARBA00004651"/>
    </source>
</evidence>
<feature type="transmembrane region" description="Helical" evidence="6">
    <location>
        <begin position="98"/>
        <end position="118"/>
    </location>
</feature>
<keyword evidence="2" id="KW-1003">Cell membrane</keyword>
<feature type="transmembrane region" description="Helical" evidence="6">
    <location>
        <begin position="257"/>
        <end position="280"/>
    </location>
</feature>
<dbReference type="Pfam" id="PF03739">
    <property type="entry name" value="LptF_LptG"/>
    <property type="match status" value="1"/>
</dbReference>
<dbReference type="EMBL" id="AWTR02000075">
    <property type="protein sequence ID" value="ETZ06916.1"/>
    <property type="molecule type" value="Genomic_DNA"/>
</dbReference>
<sequence length="345" mass="41049">MLSIILKYNTKNFLKSFVFVLLFFLFFSFVIELIFIKKNLIVKTTFEDQYEYLFLKVCILVNKLFPFIVFCSGGVWIFRLKKLRTWSIFQCSGASILQVLKGPVLAVILMSMFELFYWGPWCQNMMEKVWIIQKKENYWMQPKARWKFFQTPEKVSYIFYMPGEHIELFSFNKDFILKNYLCAEKFSISSNSLHLQHIWSMPIDQYPKFLKTLIVKFPLFLPGHTPKKHPFLMSFLELSALSRNTFLSQTILLRRQYFLSNTVWFCLLLPFSSAILSGYHRSVYRYIPKIFFGSMICFVLFLAKEWSCIISYSMTGHALSYLITWLVPLLTAFLTLVLWITHSEL</sequence>
<feature type="transmembrane region" description="Helical" evidence="6">
    <location>
        <begin position="57"/>
        <end position="78"/>
    </location>
</feature>
<proteinExistence type="predicted"/>
<dbReference type="GO" id="GO:0005886">
    <property type="term" value="C:plasma membrane"/>
    <property type="evidence" value="ECO:0007669"/>
    <property type="project" value="UniProtKB-SubCell"/>
</dbReference>
<feature type="transmembrane region" description="Helical" evidence="6">
    <location>
        <begin position="318"/>
        <end position="340"/>
    </location>
</feature>
<evidence type="ECO:0000313" key="7">
    <source>
        <dbReference type="EMBL" id="ETZ06916.1"/>
    </source>
</evidence>
<accession>W6TDR4</accession>
<evidence type="ECO:0000256" key="4">
    <source>
        <dbReference type="ARBA" id="ARBA00022989"/>
    </source>
</evidence>
<dbReference type="RefSeq" id="WP_021827832.1">
    <property type="nucleotide sequence ID" value="NZ_AWTR02000075.1"/>
</dbReference>
<feature type="transmembrane region" description="Helical" evidence="6">
    <location>
        <begin position="16"/>
        <end position="36"/>
    </location>
</feature>
<dbReference type="OrthoDB" id="9820438at2"/>
<evidence type="ECO:0000256" key="5">
    <source>
        <dbReference type="ARBA" id="ARBA00023136"/>
    </source>
</evidence>
<comment type="caution">
    <text evidence="7">The sequence shown here is derived from an EMBL/GenBank/DDBJ whole genome shotgun (WGS) entry which is preliminary data.</text>
</comment>
<evidence type="ECO:0000256" key="2">
    <source>
        <dbReference type="ARBA" id="ARBA00022475"/>
    </source>
</evidence>
<dbReference type="AlphaFoldDB" id="W6TDR4"/>
<feature type="transmembrane region" description="Helical" evidence="6">
    <location>
        <begin position="286"/>
        <end position="306"/>
    </location>
</feature>
<evidence type="ECO:0000256" key="3">
    <source>
        <dbReference type="ARBA" id="ARBA00022692"/>
    </source>
</evidence>
<dbReference type="Proteomes" id="UP000019112">
    <property type="component" value="Unassembled WGS sequence"/>
</dbReference>
<evidence type="ECO:0000256" key="6">
    <source>
        <dbReference type="SAM" id="Phobius"/>
    </source>
</evidence>
<evidence type="ECO:0000313" key="8">
    <source>
        <dbReference type="Proteomes" id="UP000019112"/>
    </source>
</evidence>
<organism evidence="7 8">
    <name type="scientific">Holospora obtusa F1</name>
    <dbReference type="NCBI Taxonomy" id="1399147"/>
    <lineage>
        <taxon>Bacteria</taxon>
        <taxon>Pseudomonadati</taxon>
        <taxon>Pseudomonadota</taxon>
        <taxon>Alphaproteobacteria</taxon>
        <taxon>Holosporales</taxon>
        <taxon>Holosporaceae</taxon>
        <taxon>Holospora</taxon>
    </lineage>
</organism>